<gene>
    <name evidence="1" type="ORF">H4075_07435</name>
</gene>
<reference evidence="2" key="1">
    <citation type="submission" date="2020-08" db="EMBL/GenBank/DDBJ databases">
        <title>Lacibacter sp. S13-6-6 genome sequencing.</title>
        <authorList>
            <person name="Jin L."/>
        </authorList>
    </citation>
    <scope>NUCLEOTIDE SEQUENCE [LARGE SCALE GENOMIC DNA]</scope>
    <source>
        <strain evidence="2">S13-6-6</strain>
    </source>
</reference>
<accession>A0A7G5XKK5</accession>
<evidence type="ECO:0000313" key="1">
    <source>
        <dbReference type="EMBL" id="QNA46008.1"/>
    </source>
</evidence>
<dbReference type="Proteomes" id="UP000515344">
    <property type="component" value="Chromosome"/>
</dbReference>
<proteinExistence type="predicted"/>
<dbReference type="RefSeq" id="WP_182805559.1">
    <property type="nucleotide sequence ID" value="NZ_CP060007.1"/>
</dbReference>
<dbReference type="EMBL" id="CP060007">
    <property type="protein sequence ID" value="QNA46008.1"/>
    <property type="molecule type" value="Genomic_DNA"/>
</dbReference>
<evidence type="ECO:0000313" key="2">
    <source>
        <dbReference type="Proteomes" id="UP000515344"/>
    </source>
</evidence>
<dbReference type="KEGG" id="lacs:H4075_07435"/>
<sequence>MQLRTFLFLVATVLSSTLLGQNLAGVWEGSFLLNASKKQKMSVRVELMETDGEYIGIVSSRGFDKNTAFGCDYLVGGRMYDGKISLTRKQVMRGVAMSKTDCAFFEELYLTVTKNNTATQLTGRWYWRGDAFDSFTAVKTDSVISEFTKDEIGDYIQELYKEFEERNILLKPENRLYQKVSELEVDGSDILLEFSSVDKGKPDSISVLFNGDLIANDHDLSKRPLRVRLKELSPGVNDIIVISQSIAQNKLKIRLLLKQGEITNEYMLEPGYIRNSLLLLKRKEN</sequence>
<organism evidence="1 2">
    <name type="scientific">Lacibacter sediminis</name>
    <dbReference type="NCBI Taxonomy" id="2760713"/>
    <lineage>
        <taxon>Bacteria</taxon>
        <taxon>Pseudomonadati</taxon>
        <taxon>Bacteroidota</taxon>
        <taxon>Chitinophagia</taxon>
        <taxon>Chitinophagales</taxon>
        <taxon>Chitinophagaceae</taxon>
        <taxon>Lacibacter</taxon>
    </lineage>
</organism>
<keyword evidence="2" id="KW-1185">Reference proteome</keyword>
<name>A0A7G5XKK5_9BACT</name>
<dbReference type="AlphaFoldDB" id="A0A7G5XKK5"/>
<protein>
    <submittedName>
        <fullName evidence="1">Uncharacterized protein</fullName>
    </submittedName>
</protein>